<reference evidence="2 3" key="1">
    <citation type="submission" date="2019-08" db="EMBL/GenBank/DDBJ databases">
        <title>In-depth cultivation of the pig gut microbiome towards novel bacterial diversity and tailored functional studies.</title>
        <authorList>
            <person name="Wylensek D."/>
            <person name="Hitch T.C.A."/>
            <person name="Clavel T."/>
        </authorList>
    </citation>
    <scope>NUCLEOTIDE SEQUENCE [LARGE SCALE GENOMIC DNA]</scope>
    <source>
        <strain evidence="2 3">WCA-389-WT-23D1</strain>
    </source>
</reference>
<name>A0A7X2NM24_9CLOT</name>
<dbReference type="Pfam" id="PF01418">
    <property type="entry name" value="HTH_6"/>
    <property type="match status" value="1"/>
</dbReference>
<evidence type="ECO:0000313" key="3">
    <source>
        <dbReference type="Proteomes" id="UP000429958"/>
    </source>
</evidence>
<dbReference type="SUPFAM" id="SSF53697">
    <property type="entry name" value="SIS domain"/>
    <property type="match status" value="1"/>
</dbReference>
<dbReference type="InterPro" id="IPR036388">
    <property type="entry name" value="WH-like_DNA-bd_sf"/>
</dbReference>
<dbReference type="PANTHER" id="PTHR30514">
    <property type="entry name" value="GLUCOKINASE"/>
    <property type="match status" value="1"/>
</dbReference>
<protein>
    <submittedName>
        <fullName evidence="2">MurR/RpiR family transcriptional regulator</fullName>
    </submittedName>
</protein>
<dbReference type="GO" id="GO:0097367">
    <property type="term" value="F:carbohydrate derivative binding"/>
    <property type="evidence" value="ECO:0007669"/>
    <property type="project" value="InterPro"/>
</dbReference>
<evidence type="ECO:0000259" key="1">
    <source>
        <dbReference type="PROSITE" id="PS51071"/>
    </source>
</evidence>
<dbReference type="AlphaFoldDB" id="A0A7X2NM24"/>
<dbReference type="PANTHER" id="PTHR30514:SF1">
    <property type="entry name" value="HTH-TYPE TRANSCRIPTIONAL REGULATOR HEXR-RELATED"/>
    <property type="match status" value="1"/>
</dbReference>
<organism evidence="2 3">
    <name type="scientific">Clostridium porci</name>
    <dbReference type="NCBI Taxonomy" id="2605778"/>
    <lineage>
        <taxon>Bacteria</taxon>
        <taxon>Bacillati</taxon>
        <taxon>Bacillota</taxon>
        <taxon>Clostridia</taxon>
        <taxon>Eubacteriales</taxon>
        <taxon>Clostridiaceae</taxon>
        <taxon>Clostridium</taxon>
    </lineage>
</organism>
<keyword evidence="3" id="KW-1185">Reference proteome</keyword>
<sequence length="290" mass="33016">MPYLLSIPLNDFKKHAMILNSMLNESFSLERMIESMNILEEIKAHKDDLTPKELKIFHIVMNNPIDISSSTTSQIAARYHVSQSSISRFCQKVGYSSFSDFRMALYLSSSTNKFDELKLPEFQDFTYYMCEQVKAVKAALTDTLLHSLAERILNSDSIYVSGATYSSIPAQLLTQQLVLASVPAHFVPNGNEIELLHITRNTDTFILFSAGNPTHADFLNSTKEISLEKKPYTILITFSNKHPLRKLVDAVICLPNWVSLHYPVSVDNSFTTNTFCNIFFNYLMNFISEH</sequence>
<gene>
    <name evidence="2" type="ORF">FYJ39_12615</name>
</gene>
<dbReference type="Gene3D" id="3.40.50.10490">
    <property type="entry name" value="Glucose-6-phosphate isomerase like protein, domain 1"/>
    <property type="match status" value="1"/>
</dbReference>
<dbReference type="InterPro" id="IPR046348">
    <property type="entry name" value="SIS_dom_sf"/>
</dbReference>
<comment type="caution">
    <text evidence="2">The sequence shown here is derived from an EMBL/GenBank/DDBJ whole genome shotgun (WGS) entry which is preliminary data.</text>
</comment>
<dbReference type="InterPro" id="IPR047640">
    <property type="entry name" value="RpiR-like"/>
</dbReference>
<evidence type="ECO:0000313" key="2">
    <source>
        <dbReference type="EMBL" id="MSS37396.1"/>
    </source>
</evidence>
<feature type="domain" description="HTH rpiR-type" evidence="1">
    <location>
        <begin position="36"/>
        <end position="112"/>
    </location>
</feature>
<dbReference type="GO" id="GO:0003677">
    <property type="term" value="F:DNA binding"/>
    <property type="evidence" value="ECO:0007669"/>
    <property type="project" value="InterPro"/>
</dbReference>
<dbReference type="EMBL" id="VUMD01000010">
    <property type="protein sequence ID" value="MSS37396.1"/>
    <property type="molecule type" value="Genomic_DNA"/>
</dbReference>
<dbReference type="SUPFAM" id="SSF46689">
    <property type="entry name" value="Homeodomain-like"/>
    <property type="match status" value="1"/>
</dbReference>
<dbReference type="Gene3D" id="1.10.10.10">
    <property type="entry name" value="Winged helix-like DNA-binding domain superfamily/Winged helix DNA-binding domain"/>
    <property type="match status" value="1"/>
</dbReference>
<dbReference type="GO" id="GO:0003700">
    <property type="term" value="F:DNA-binding transcription factor activity"/>
    <property type="evidence" value="ECO:0007669"/>
    <property type="project" value="InterPro"/>
</dbReference>
<proteinExistence type="predicted"/>
<dbReference type="InterPro" id="IPR000281">
    <property type="entry name" value="HTH_RpiR"/>
</dbReference>
<accession>A0A7X2NM24</accession>
<dbReference type="PROSITE" id="PS51071">
    <property type="entry name" value="HTH_RPIR"/>
    <property type="match status" value="1"/>
</dbReference>
<dbReference type="Proteomes" id="UP000429958">
    <property type="component" value="Unassembled WGS sequence"/>
</dbReference>
<dbReference type="GO" id="GO:1901135">
    <property type="term" value="P:carbohydrate derivative metabolic process"/>
    <property type="evidence" value="ECO:0007669"/>
    <property type="project" value="InterPro"/>
</dbReference>
<dbReference type="InterPro" id="IPR009057">
    <property type="entry name" value="Homeodomain-like_sf"/>
</dbReference>